<reference evidence="2 3" key="1">
    <citation type="submission" date="2015-12" db="EMBL/GenBank/DDBJ databases">
        <title>Genome comparisons provide insights into the role of secondary metabolites in the pathogenic phase of the Photorhabdus life cycle.</title>
        <authorList>
            <person name="Tobias N.J."/>
            <person name="Mishra B."/>
            <person name="Gupta D.K."/>
            <person name="Thines M."/>
            <person name="Stinear T.P."/>
            <person name="Bode H.B."/>
        </authorList>
    </citation>
    <scope>NUCLEOTIDE SEQUENCE [LARGE SCALE GENOMIC DNA]</scope>
    <source>
        <strain evidence="2 3">PB68.1</strain>
    </source>
</reference>
<proteinExistence type="predicted"/>
<gene>
    <name evidence="2" type="ORF">Ppb6_01718</name>
</gene>
<name>A0A1C0U579_9GAMM</name>
<keyword evidence="3" id="KW-1185">Reference proteome</keyword>
<feature type="region of interest" description="Disordered" evidence="1">
    <location>
        <begin position="31"/>
        <end position="86"/>
    </location>
</feature>
<accession>A0A1C0U579</accession>
<sequence length="86" mass="9359">MHVPASLVPVQAPLPNFPKPVAYKRITDPAQTAVPPEPLAPEIHQNPPPTAQTGSWSVPVHRGIQYRPSFHPKSPADNYVDNSIGH</sequence>
<dbReference type="Proteomes" id="UP000093476">
    <property type="component" value="Unassembled WGS sequence"/>
</dbReference>
<evidence type="ECO:0000313" key="2">
    <source>
        <dbReference type="EMBL" id="OCQ53082.1"/>
    </source>
</evidence>
<organism evidence="2 3">
    <name type="scientific">Photorhabdus australis subsp. thailandensis</name>
    <dbReference type="NCBI Taxonomy" id="2805096"/>
    <lineage>
        <taxon>Bacteria</taxon>
        <taxon>Pseudomonadati</taxon>
        <taxon>Pseudomonadota</taxon>
        <taxon>Gammaproteobacteria</taxon>
        <taxon>Enterobacterales</taxon>
        <taxon>Morganellaceae</taxon>
        <taxon>Photorhabdus</taxon>
    </lineage>
</organism>
<dbReference type="AlphaFoldDB" id="A0A1C0U579"/>
<comment type="caution">
    <text evidence="2">The sequence shown here is derived from an EMBL/GenBank/DDBJ whole genome shotgun (WGS) entry which is preliminary data.</text>
</comment>
<dbReference type="EMBL" id="LOMY01000064">
    <property type="protein sequence ID" value="OCQ53082.1"/>
    <property type="molecule type" value="Genomic_DNA"/>
</dbReference>
<evidence type="ECO:0000313" key="3">
    <source>
        <dbReference type="Proteomes" id="UP000093476"/>
    </source>
</evidence>
<protein>
    <submittedName>
        <fullName evidence="2">Uncharacterized protein</fullName>
    </submittedName>
</protein>
<evidence type="ECO:0000256" key="1">
    <source>
        <dbReference type="SAM" id="MobiDB-lite"/>
    </source>
</evidence>